<dbReference type="Gene3D" id="4.10.240.10">
    <property type="entry name" value="Zn(2)-C6 fungal-type DNA-binding domain"/>
    <property type="match status" value="1"/>
</dbReference>
<dbReference type="PROSITE" id="PS50048">
    <property type="entry name" value="ZN2_CY6_FUNGAL_2"/>
    <property type="match status" value="1"/>
</dbReference>
<keyword evidence="3" id="KW-0804">Transcription</keyword>
<name>A0A9W9XEI8_9EURO</name>
<dbReference type="Pfam" id="PF11951">
    <property type="entry name" value="Fungal_trans_2"/>
    <property type="match status" value="1"/>
</dbReference>
<dbReference type="GeneID" id="81622133"/>
<protein>
    <recommendedName>
        <fullName evidence="5">Zn(2)-C6 fungal-type domain-containing protein</fullName>
    </recommendedName>
</protein>
<evidence type="ECO:0000256" key="4">
    <source>
        <dbReference type="ARBA" id="ARBA00023242"/>
    </source>
</evidence>
<dbReference type="InterPro" id="IPR001138">
    <property type="entry name" value="Zn2Cys6_DnaBD"/>
</dbReference>
<dbReference type="Proteomes" id="UP001148312">
    <property type="component" value="Unassembled WGS sequence"/>
</dbReference>
<keyword evidence="4" id="KW-0539">Nucleus</keyword>
<evidence type="ECO:0000313" key="7">
    <source>
        <dbReference type="Proteomes" id="UP001148312"/>
    </source>
</evidence>
<proteinExistence type="predicted"/>
<organism evidence="6 7">
    <name type="scientific">Penicillium diatomitis</name>
    <dbReference type="NCBI Taxonomy" id="2819901"/>
    <lineage>
        <taxon>Eukaryota</taxon>
        <taxon>Fungi</taxon>
        <taxon>Dikarya</taxon>
        <taxon>Ascomycota</taxon>
        <taxon>Pezizomycotina</taxon>
        <taxon>Eurotiomycetes</taxon>
        <taxon>Eurotiomycetidae</taxon>
        <taxon>Eurotiales</taxon>
        <taxon>Aspergillaceae</taxon>
        <taxon>Penicillium</taxon>
    </lineage>
</organism>
<dbReference type="GO" id="GO:0003677">
    <property type="term" value="F:DNA binding"/>
    <property type="evidence" value="ECO:0007669"/>
    <property type="project" value="UniProtKB-KW"/>
</dbReference>
<dbReference type="RefSeq" id="XP_056791843.1">
    <property type="nucleotide sequence ID" value="XM_056931884.1"/>
</dbReference>
<dbReference type="SUPFAM" id="SSF57701">
    <property type="entry name" value="Zn2/Cys6 DNA-binding domain"/>
    <property type="match status" value="1"/>
</dbReference>
<feature type="domain" description="Zn(2)-C6 fungal-type" evidence="5">
    <location>
        <begin position="18"/>
        <end position="47"/>
    </location>
</feature>
<evidence type="ECO:0000256" key="2">
    <source>
        <dbReference type="ARBA" id="ARBA00023125"/>
    </source>
</evidence>
<reference evidence="6" key="2">
    <citation type="journal article" date="2023" name="IMA Fungus">
        <title>Comparative genomic study of the Penicillium genus elucidates a diverse pangenome and 15 lateral gene transfer events.</title>
        <authorList>
            <person name="Petersen C."/>
            <person name="Sorensen T."/>
            <person name="Nielsen M.R."/>
            <person name="Sondergaard T.E."/>
            <person name="Sorensen J.L."/>
            <person name="Fitzpatrick D.A."/>
            <person name="Frisvad J.C."/>
            <person name="Nielsen K.L."/>
        </authorList>
    </citation>
    <scope>NUCLEOTIDE SEQUENCE</scope>
    <source>
        <strain evidence="6">IBT 30728</strain>
    </source>
</reference>
<dbReference type="InterPro" id="IPR036864">
    <property type="entry name" value="Zn2-C6_fun-type_DNA-bd_sf"/>
</dbReference>
<reference evidence="6" key="1">
    <citation type="submission" date="2022-12" db="EMBL/GenBank/DDBJ databases">
        <authorList>
            <person name="Petersen C."/>
        </authorList>
    </citation>
    <scope>NUCLEOTIDE SEQUENCE</scope>
    <source>
        <strain evidence="6">IBT 30728</strain>
    </source>
</reference>
<comment type="caution">
    <text evidence="6">The sequence shown here is derived from an EMBL/GenBank/DDBJ whole genome shotgun (WGS) entry which is preliminary data.</text>
</comment>
<dbReference type="InterPro" id="IPR053178">
    <property type="entry name" value="Osmoadaptation_assoc"/>
</dbReference>
<dbReference type="AlphaFoldDB" id="A0A9W9XEI8"/>
<sequence length="447" mass="49670">MSKKRELGPLDQRKRVVRCESCAVRKIKCTGSTPCDACIRRGKACRRRTSEPPEAIFVFYEETKSQDASLPAQVSRNAASVFVDQFFAFLSCNQFVPCLNTLGGALLPLVEQSSLLSSIASAIGALHASRRGFSARYSQADSPEFQALRLYSRSIESLKGALTEAKVHGRDDVLWATFLSGIFELMIDSTGDGWANHMLHGTSRLLQAAGPERSMSLPRQIFGQVFQIFEANRVLVYGGGTILNSESWTAIHQSDSSGTDTWDALSAISSRMVQVYDFTARRFYDHVRKFSTSDIVDPVLEAFGLEAHLLQNDLLELRDKLLGLETGDGGSLQPHLAQSYCLYMIITIFNAFDYYQCWHLSHTPHISLLEISTFVDQIIWRSSLVLNTPGGPGVLLLPPLRGAVTRARKDDQRSSILDLLDQIHKQGFKVANRVKEDIDILWASTAS</sequence>
<keyword evidence="1" id="KW-0805">Transcription regulation</keyword>
<dbReference type="PANTHER" id="PTHR38111">
    <property type="entry name" value="ZN(2)-C6 FUNGAL-TYPE DOMAIN-CONTAINING PROTEIN-RELATED"/>
    <property type="match status" value="1"/>
</dbReference>
<keyword evidence="7" id="KW-1185">Reference proteome</keyword>
<dbReference type="EMBL" id="JAPWDQ010000003">
    <property type="protein sequence ID" value="KAJ5490714.1"/>
    <property type="molecule type" value="Genomic_DNA"/>
</dbReference>
<evidence type="ECO:0000259" key="5">
    <source>
        <dbReference type="PROSITE" id="PS50048"/>
    </source>
</evidence>
<dbReference type="CDD" id="cd00067">
    <property type="entry name" value="GAL4"/>
    <property type="match status" value="1"/>
</dbReference>
<evidence type="ECO:0000313" key="6">
    <source>
        <dbReference type="EMBL" id="KAJ5490714.1"/>
    </source>
</evidence>
<evidence type="ECO:0000256" key="1">
    <source>
        <dbReference type="ARBA" id="ARBA00023015"/>
    </source>
</evidence>
<gene>
    <name evidence="6" type="ORF">N7539_002281</name>
</gene>
<keyword evidence="2" id="KW-0238">DNA-binding</keyword>
<evidence type="ECO:0000256" key="3">
    <source>
        <dbReference type="ARBA" id="ARBA00023163"/>
    </source>
</evidence>
<dbReference type="GO" id="GO:0000981">
    <property type="term" value="F:DNA-binding transcription factor activity, RNA polymerase II-specific"/>
    <property type="evidence" value="ECO:0007669"/>
    <property type="project" value="InterPro"/>
</dbReference>
<accession>A0A9W9XEI8</accession>
<dbReference type="InterPro" id="IPR021858">
    <property type="entry name" value="Fun_TF"/>
</dbReference>
<dbReference type="PANTHER" id="PTHR38111:SF2">
    <property type="entry name" value="FINGER DOMAIN PROTEIN, PUTATIVE (AFU_ORTHOLOGUE AFUA_1G01560)-RELATED"/>
    <property type="match status" value="1"/>
</dbReference>
<dbReference type="GO" id="GO:0008270">
    <property type="term" value="F:zinc ion binding"/>
    <property type="evidence" value="ECO:0007669"/>
    <property type="project" value="InterPro"/>
</dbReference>